<evidence type="ECO:0000259" key="7">
    <source>
        <dbReference type="PROSITE" id="PS51671"/>
    </source>
</evidence>
<accession>A0ABV7MA17</accession>
<dbReference type="CDD" id="cd04886">
    <property type="entry name" value="ACT_ThrD-II-like"/>
    <property type="match status" value="1"/>
</dbReference>
<comment type="catalytic activity">
    <reaction evidence="5">
        <text>L-serine = pyruvate + NH4(+)</text>
        <dbReference type="Rhea" id="RHEA:19169"/>
        <dbReference type="ChEBI" id="CHEBI:15361"/>
        <dbReference type="ChEBI" id="CHEBI:28938"/>
        <dbReference type="ChEBI" id="CHEBI:33384"/>
        <dbReference type="EC" id="4.3.1.17"/>
    </reaction>
</comment>
<dbReference type="NCBIfam" id="NF005600">
    <property type="entry name" value="PRK07334.1"/>
    <property type="match status" value="1"/>
</dbReference>
<protein>
    <submittedName>
        <fullName evidence="8">Threonine ammonia-lyase</fullName>
        <ecNumber evidence="8">4.3.1.19</ecNumber>
    </submittedName>
</protein>
<dbReference type="InterPro" id="IPR002912">
    <property type="entry name" value="ACT_dom"/>
</dbReference>
<dbReference type="InterPro" id="IPR036052">
    <property type="entry name" value="TrpB-like_PALP_sf"/>
</dbReference>
<name>A0ABV7MA17_9PROT</name>
<dbReference type="EMBL" id="JBHRVA010000002">
    <property type="protein sequence ID" value="MFC3302260.1"/>
    <property type="molecule type" value="Genomic_DNA"/>
</dbReference>
<evidence type="ECO:0000313" key="9">
    <source>
        <dbReference type="Proteomes" id="UP001595607"/>
    </source>
</evidence>
<keyword evidence="4 8" id="KW-0456">Lyase</keyword>
<dbReference type="CDD" id="cd01562">
    <property type="entry name" value="Thr-dehyd"/>
    <property type="match status" value="1"/>
</dbReference>
<dbReference type="PANTHER" id="PTHR48078">
    <property type="entry name" value="THREONINE DEHYDRATASE, MITOCHONDRIAL-RELATED"/>
    <property type="match status" value="1"/>
</dbReference>
<sequence length="426" mass="44761">MRLSSEAVAEPSVAPAPPANPLGLDDADWLAVIGKHDPAWSRVAQTPCLKSTKLSALTGCDLHFKYENMQVTGAFKERGALAKLLSLTEAERAAGVIAASAGNHAQGLARHAELLGIRAVIVMPAHTPSVKVEETRRFGAEVILHGDGFDTASEEADRLIKEQGLTLVHPFDDPHVCAGQGTIAAEMLAQVPDIDTLVVPIGGGGLIAGMASVAKSLNPDIRIIGVQAALYPGMLNAVHGAARPCGGMTLAEGIAVCRPGRLTRQVVAELVDKIVMVEERDLERALSILLSTQKTLAEGAGAAGLAAILAHPTLFTGRKVGSVICGGNIDARLLSSILMRDLARQRRLARLRIALMDVPGQLTRVSAAIGEAGGNVIDVAYHKVFNDLPAKETHLDISVEATGPEHMDRIIGALRAEGLDVELANY</sequence>
<comment type="cofactor">
    <cofactor evidence="1">
        <name>pyridoxal 5'-phosphate</name>
        <dbReference type="ChEBI" id="CHEBI:597326"/>
    </cofactor>
</comment>
<dbReference type="PANTHER" id="PTHR48078:SF6">
    <property type="entry name" value="L-THREONINE DEHYDRATASE CATABOLIC TDCB"/>
    <property type="match status" value="1"/>
</dbReference>
<dbReference type="RefSeq" id="WP_189570361.1">
    <property type="nucleotide sequence ID" value="NZ_BMXU01000001.1"/>
</dbReference>
<dbReference type="InterPro" id="IPR045865">
    <property type="entry name" value="ACT-like_dom_sf"/>
</dbReference>
<dbReference type="PROSITE" id="PS51671">
    <property type="entry name" value="ACT"/>
    <property type="match status" value="1"/>
</dbReference>
<feature type="compositionally biased region" description="Low complexity" evidence="6">
    <location>
        <begin position="1"/>
        <end position="13"/>
    </location>
</feature>
<keyword evidence="9" id="KW-1185">Reference proteome</keyword>
<dbReference type="Pfam" id="PF00291">
    <property type="entry name" value="PALP"/>
    <property type="match status" value="1"/>
</dbReference>
<dbReference type="EC" id="4.3.1.19" evidence="8"/>
<evidence type="ECO:0000313" key="8">
    <source>
        <dbReference type="EMBL" id="MFC3302260.1"/>
    </source>
</evidence>
<proteinExistence type="inferred from homology"/>
<gene>
    <name evidence="8" type="ORF">ACFONP_05895</name>
</gene>
<keyword evidence="3" id="KW-0663">Pyridoxal phosphate</keyword>
<evidence type="ECO:0000256" key="3">
    <source>
        <dbReference type="ARBA" id="ARBA00022898"/>
    </source>
</evidence>
<dbReference type="SUPFAM" id="SSF55021">
    <property type="entry name" value="ACT-like"/>
    <property type="match status" value="1"/>
</dbReference>
<dbReference type="Gene3D" id="3.40.50.1100">
    <property type="match status" value="2"/>
</dbReference>
<dbReference type="InterPro" id="IPR050147">
    <property type="entry name" value="Ser/Thr_Dehydratase"/>
</dbReference>
<comment type="similarity">
    <text evidence="2">Belongs to the serine/threonine dehydratase family.</text>
</comment>
<dbReference type="InterPro" id="IPR044561">
    <property type="entry name" value="ACT_ThrD-II-like"/>
</dbReference>
<evidence type="ECO:0000256" key="1">
    <source>
        <dbReference type="ARBA" id="ARBA00001933"/>
    </source>
</evidence>
<evidence type="ECO:0000256" key="6">
    <source>
        <dbReference type="SAM" id="MobiDB-lite"/>
    </source>
</evidence>
<comment type="caution">
    <text evidence="8">The sequence shown here is derived from an EMBL/GenBank/DDBJ whole genome shotgun (WGS) entry which is preliminary data.</text>
</comment>
<evidence type="ECO:0000256" key="5">
    <source>
        <dbReference type="ARBA" id="ARBA00049406"/>
    </source>
</evidence>
<evidence type="ECO:0000256" key="2">
    <source>
        <dbReference type="ARBA" id="ARBA00010869"/>
    </source>
</evidence>
<reference evidence="9" key="1">
    <citation type="journal article" date="2019" name="Int. J. Syst. Evol. Microbiol.">
        <title>The Global Catalogue of Microorganisms (GCM) 10K type strain sequencing project: providing services to taxonomists for standard genome sequencing and annotation.</title>
        <authorList>
            <consortium name="The Broad Institute Genomics Platform"/>
            <consortium name="The Broad Institute Genome Sequencing Center for Infectious Disease"/>
            <person name="Wu L."/>
            <person name="Ma J."/>
        </authorList>
    </citation>
    <scope>NUCLEOTIDE SEQUENCE [LARGE SCALE GENOMIC DNA]</scope>
    <source>
        <strain evidence="9">KCTC 22245</strain>
    </source>
</reference>
<evidence type="ECO:0000256" key="4">
    <source>
        <dbReference type="ARBA" id="ARBA00023239"/>
    </source>
</evidence>
<feature type="domain" description="ACT" evidence="7">
    <location>
        <begin position="350"/>
        <end position="426"/>
    </location>
</feature>
<dbReference type="Proteomes" id="UP001595607">
    <property type="component" value="Unassembled WGS sequence"/>
</dbReference>
<organism evidence="8 9">
    <name type="scientific">Parvularcula lutaonensis</name>
    <dbReference type="NCBI Taxonomy" id="491923"/>
    <lineage>
        <taxon>Bacteria</taxon>
        <taxon>Pseudomonadati</taxon>
        <taxon>Pseudomonadota</taxon>
        <taxon>Alphaproteobacteria</taxon>
        <taxon>Parvularculales</taxon>
        <taxon>Parvularculaceae</taxon>
        <taxon>Parvularcula</taxon>
    </lineage>
</organism>
<feature type="region of interest" description="Disordered" evidence="6">
    <location>
        <begin position="1"/>
        <end position="20"/>
    </location>
</feature>
<dbReference type="GO" id="GO:0004794">
    <property type="term" value="F:threonine deaminase activity"/>
    <property type="evidence" value="ECO:0007669"/>
    <property type="project" value="UniProtKB-EC"/>
</dbReference>
<dbReference type="SUPFAM" id="SSF53686">
    <property type="entry name" value="Tryptophan synthase beta subunit-like PLP-dependent enzymes"/>
    <property type="match status" value="1"/>
</dbReference>
<dbReference type="InterPro" id="IPR005789">
    <property type="entry name" value="Thr_deHydtase_catblc"/>
</dbReference>
<dbReference type="InterPro" id="IPR001926">
    <property type="entry name" value="TrpB-like_PALP"/>
</dbReference>
<dbReference type="NCBIfam" id="TIGR01127">
    <property type="entry name" value="ilvA_1Cterm"/>
    <property type="match status" value="1"/>
</dbReference>